<reference evidence="3" key="1">
    <citation type="journal article" date="2012" name="Nat. Biotechnol.">
        <title>Reference genome sequence of the model plant Setaria.</title>
        <authorList>
            <person name="Bennetzen J.L."/>
            <person name="Schmutz J."/>
            <person name="Wang H."/>
            <person name="Percifield R."/>
            <person name="Hawkins J."/>
            <person name="Pontaroli A.C."/>
            <person name="Estep M."/>
            <person name="Feng L."/>
            <person name="Vaughn J.N."/>
            <person name="Grimwood J."/>
            <person name="Jenkins J."/>
            <person name="Barry K."/>
            <person name="Lindquist E."/>
            <person name="Hellsten U."/>
            <person name="Deshpande S."/>
            <person name="Wang X."/>
            <person name="Wu X."/>
            <person name="Mitros T."/>
            <person name="Triplett J."/>
            <person name="Yang X."/>
            <person name="Ye C.Y."/>
            <person name="Mauro-Herrera M."/>
            <person name="Wang L."/>
            <person name="Li P."/>
            <person name="Sharma M."/>
            <person name="Sharma R."/>
            <person name="Ronald P.C."/>
            <person name="Panaud O."/>
            <person name="Kellogg E.A."/>
            <person name="Brutnell T.P."/>
            <person name="Doust A.N."/>
            <person name="Tuskan G.A."/>
            <person name="Rokhsar D."/>
            <person name="Devos K.M."/>
        </authorList>
    </citation>
    <scope>NUCLEOTIDE SEQUENCE [LARGE SCALE GENOMIC DNA]</scope>
    <source>
        <strain evidence="3">cv. Yugu1</strain>
    </source>
</reference>
<dbReference type="OMA" id="DDIMKNC"/>
<keyword evidence="3" id="KW-1185">Reference proteome</keyword>
<dbReference type="AlphaFoldDB" id="K3ZAV2"/>
<organism evidence="2 3">
    <name type="scientific">Setaria italica</name>
    <name type="common">Foxtail millet</name>
    <name type="synonym">Panicum italicum</name>
    <dbReference type="NCBI Taxonomy" id="4555"/>
    <lineage>
        <taxon>Eukaryota</taxon>
        <taxon>Viridiplantae</taxon>
        <taxon>Streptophyta</taxon>
        <taxon>Embryophyta</taxon>
        <taxon>Tracheophyta</taxon>
        <taxon>Spermatophyta</taxon>
        <taxon>Magnoliopsida</taxon>
        <taxon>Liliopsida</taxon>
        <taxon>Poales</taxon>
        <taxon>Poaceae</taxon>
        <taxon>PACMAD clade</taxon>
        <taxon>Panicoideae</taxon>
        <taxon>Panicodae</taxon>
        <taxon>Paniceae</taxon>
        <taxon>Cenchrinae</taxon>
        <taxon>Setaria</taxon>
    </lineage>
</organism>
<keyword evidence="1" id="KW-0732">Signal</keyword>
<dbReference type="Gramene" id="KQL13883">
    <property type="protein sequence ID" value="KQL13883"/>
    <property type="gene ID" value="SETIT_023673mg"/>
</dbReference>
<proteinExistence type="predicted"/>
<dbReference type="InParanoid" id="K3ZAV2"/>
<feature type="signal peptide" evidence="1">
    <location>
        <begin position="1"/>
        <end position="28"/>
    </location>
</feature>
<evidence type="ECO:0000256" key="1">
    <source>
        <dbReference type="SAM" id="SignalP"/>
    </source>
</evidence>
<dbReference type="Proteomes" id="UP000004995">
    <property type="component" value="Unassembled WGS sequence"/>
</dbReference>
<dbReference type="HOGENOM" id="CLU_141918_1_1_1"/>
<feature type="chain" id="PRO_5010127599" description="Bifunctional inhibitor/plant lipid transfer protein/seed storage helical domain-containing protein" evidence="1">
    <location>
        <begin position="29"/>
        <end position="117"/>
    </location>
</feature>
<reference evidence="2" key="2">
    <citation type="submission" date="2018-08" db="UniProtKB">
        <authorList>
            <consortium name="EnsemblPlants"/>
        </authorList>
    </citation>
    <scope>IDENTIFICATION</scope>
    <source>
        <strain evidence="2">Yugu1</strain>
    </source>
</reference>
<sequence length="117" mass="12775">MAGSARVTGAYLCCLTVVLAAMCCSSSSYEVQDLKDDIMKNCRFYIEKNMGSTFPPEESVCCQDVRRANVANICQEFTDQDKEKIALHKWAAVTKVCRNALAAGTNCAGYIVPPLHA</sequence>
<evidence type="ECO:0000313" key="2">
    <source>
        <dbReference type="EnsemblPlants" id="KQL13883"/>
    </source>
</evidence>
<evidence type="ECO:0000313" key="3">
    <source>
        <dbReference type="Proteomes" id="UP000004995"/>
    </source>
</evidence>
<dbReference type="eggNOG" id="ENOG502R3SG">
    <property type="taxonomic scope" value="Eukaryota"/>
</dbReference>
<dbReference type="EnsemblPlants" id="KQL13883">
    <property type="protein sequence ID" value="KQL13883"/>
    <property type="gene ID" value="SETIT_023673mg"/>
</dbReference>
<evidence type="ECO:0008006" key="4">
    <source>
        <dbReference type="Google" id="ProtNLM"/>
    </source>
</evidence>
<protein>
    <recommendedName>
        <fullName evidence="4">Bifunctional inhibitor/plant lipid transfer protein/seed storage helical domain-containing protein</fullName>
    </recommendedName>
</protein>
<dbReference type="PANTHER" id="PTHR33286:SF16">
    <property type="entry name" value="BIFUNCTIONAL INHIBITOR_PLANT LIPID TRANSFER PROTEIN_SEED STORAGE HELICAL DOMAIN-CONTAINING PROTEIN"/>
    <property type="match status" value="1"/>
</dbReference>
<name>K3ZAV2_SETIT</name>
<dbReference type="EMBL" id="AGNK02001494">
    <property type="status" value="NOT_ANNOTATED_CDS"/>
    <property type="molecule type" value="Genomic_DNA"/>
</dbReference>
<dbReference type="PANTHER" id="PTHR33286">
    <property type="entry name" value="BIFUNCTIONAL INHIBITOR/LIPID-TRANSFER PROTEIN/SEED STORAGE 2S ALBUMIN SUPERFAMILY PROTEIN"/>
    <property type="match status" value="1"/>
</dbReference>
<accession>K3ZAV2</accession>